<dbReference type="Gene3D" id="3.60.15.10">
    <property type="entry name" value="Ribonuclease Z/Hydroxyacylglutathione hydrolase-like"/>
    <property type="match status" value="1"/>
</dbReference>
<dbReference type="SUPFAM" id="SSF56281">
    <property type="entry name" value="Metallo-hydrolase/oxidoreductase"/>
    <property type="match status" value="1"/>
</dbReference>
<evidence type="ECO:0000313" key="4">
    <source>
        <dbReference type="Proteomes" id="UP001642464"/>
    </source>
</evidence>
<dbReference type="Proteomes" id="UP001642464">
    <property type="component" value="Unassembled WGS sequence"/>
</dbReference>
<dbReference type="InterPro" id="IPR036866">
    <property type="entry name" value="RibonucZ/Hydroxyglut_hydro"/>
</dbReference>
<dbReference type="PANTHER" id="PTHR42663">
    <property type="entry name" value="HYDROLASE C777.06C-RELATED-RELATED"/>
    <property type="match status" value="1"/>
</dbReference>
<feature type="region of interest" description="Disordered" evidence="1">
    <location>
        <begin position="496"/>
        <end position="556"/>
    </location>
</feature>
<feature type="domain" description="Metallo-beta-lactamase" evidence="2">
    <location>
        <begin position="48"/>
        <end position="273"/>
    </location>
</feature>
<reference evidence="3 4" key="1">
    <citation type="submission" date="2024-02" db="EMBL/GenBank/DDBJ databases">
        <authorList>
            <person name="Chen Y."/>
            <person name="Shah S."/>
            <person name="Dougan E. K."/>
            <person name="Thang M."/>
            <person name="Chan C."/>
        </authorList>
    </citation>
    <scope>NUCLEOTIDE SEQUENCE [LARGE SCALE GENOMIC DNA]</scope>
</reference>
<evidence type="ECO:0000256" key="1">
    <source>
        <dbReference type="SAM" id="MobiDB-lite"/>
    </source>
</evidence>
<proteinExistence type="predicted"/>
<sequence length="588" mass="65018">MPQPVRFVIVGSGASSSLPNLRHVLQPEAKCPVCLEAWENPESKNRRGNPCMLVTVREPKPQHLLVDCGKTFEEAVRRHFRKLGVKGVNAVLLTHGHADAILGLDSLREVQLAREPPDQWVLKAKTPIIASSDTVKEVWSHFHYMLPEGSGSPSLRRRSSLARIVTGLAPHRVKDFQKFLALPGLQVQCLPVLHGGTYVCLGFRFGAKGEFVYLSDVSKVPDDTMKILKSTRAEVLVVDALLKTGPNYSHFGLPQALDLIRELRPQRAYLIGMSCQFDHFHDNQQLFKLQSEGLHVELSYDGLEVEVNLSVDADVKPLDEVPGNQHAAEYPKCAGVTFLSFVVYSPQLPHRTFGFQNGTGPPASSGRKLAELCSMALGDTSPRTPGHYAAGFAIGLNESVYDNVFGSPRGYTDRRCMNIDLEPGRGFHRGARSPSPTTPGTKFERLRSLQELGKPFLDFSLDVVPSRRHSPAPQRHDPRNEIVQALDAYEHTAILGRRVVTPRPSGGYESASPRSRRARSRGPPLEGDESPALADSRPLATRRNKAKDDPKKAMEQRIRRLDKAAAKLEKVAKALVQEAQRQSLKKAA</sequence>
<dbReference type="EMBL" id="CAXAMM010017502">
    <property type="protein sequence ID" value="CAK9041289.1"/>
    <property type="molecule type" value="Genomic_DNA"/>
</dbReference>
<dbReference type="PANTHER" id="PTHR42663:SF6">
    <property type="entry name" value="HYDROLASE C777.06C-RELATED"/>
    <property type="match status" value="1"/>
</dbReference>
<keyword evidence="3" id="KW-0378">Hydrolase</keyword>
<gene>
    <name evidence="3" type="ORF">SCF082_LOCUS23873</name>
</gene>
<dbReference type="SMART" id="SM00849">
    <property type="entry name" value="Lactamase_B"/>
    <property type="match status" value="1"/>
</dbReference>
<evidence type="ECO:0000259" key="2">
    <source>
        <dbReference type="SMART" id="SM00849"/>
    </source>
</evidence>
<organism evidence="3 4">
    <name type="scientific">Durusdinium trenchii</name>
    <dbReference type="NCBI Taxonomy" id="1381693"/>
    <lineage>
        <taxon>Eukaryota</taxon>
        <taxon>Sar</taxon>
        <taxon>Alveolata</taxon>
        <taxon>Dinophyceae</taxon>
        <taxon>Suessiales</taxon>
        <taxon>Symbiodiniaceae</taxon>
        <taxon>Durusdinium</taxon>
    </lineage>
</organism>
<keyword evidence="4" id="KW-1185">Reference proteome</keyword>
<feature type="compositionally biased region" description="Basic and acidic residues" evidence="1">
    <location>
        <begin position="546"/>
        <end position="556"/>
    </location>
</feature>
<dbReference type="Pfam" id="PF12706">
    <property type="entry name" value="Lactamase_B_2"/>
    <property type="match status" value="1"/>
</dbReference>
<protein>
    <submittedName>
        <fullName evidence="3">Hydrolase C777.06c</fullName>
    </submittedName>
</protein>
<dbReference type="InterPro" id="IPR001279">
    <property type="entry name" value="Metallo-B-lactamas"/>
</dbReference>
<name>A0ABP0LTF1_9DINO</name>
<dbReference type="CDD" id="cd16279">
    <property type="entry name" value="metallo-hydrolase-like_MBL-fold"/>
    <property type="match status" value="1"/>
</dbReference>
<evidence type="ECO:0000313" key="3">
    <source>
        <dbReference type="EMBL" id="CAK9041289.1"/>
    </source>
</evidence>
<accession>A0ABP0LTF1</accession>
<comment type="caution">
    <text evidence="3">The sequence shown here is derived from an EMBL/GenBank/DDBJ whole genome shotgun (WGS) entry which is preliminary data.</text>
</comment>
<dbReference type="GO" id="GO:0016787">
    <property type="term" value="F:hydrolase activity"/>
    <property type="evidence" value="ECO:0007669"/>
    <property type="project" value="UniProtKB-KW"/>
</dbReference>